<gene>
    <name evidence="2" type="ORF">DEO72_LG2g5435</name>
</gene>
<evidence type="ECO:0000313" key="3">
    <source>
        <dbReference type="Proteomes" id="UP000501690"/>
    </source>
</evidence>
<dbReference type="AlphaFoldDB" id="A0A4D6L9E6"/>
<reference evidence="2 3" key="1">
    <citation type="submission" date="2019-04" db="EMBL/GenBank/DDBJ databases">
        <title>An improved genome assembly and genetic linkage map for asparagus bean, Vigna unguiculata ssp. sesquipedialis.</title>
        <authorList>
            <person name="Xia Q."/>
            <person name="Zhang R."/>
            <person name="Dong Y."/>
        </authorList>
    </citation>
    <scope>NUCLEOTIDE SEQUENCE [LARGE SCALE GENOMIC DNA]</scope>
    <source>
        <tissue evidence="2">Leaf</tissue>
    </source>
</reference>
<evidence type="ECO:0000256" key="1">
    <source>
        <dbReference type="SAM" id="MobiDB-lite"/>
    </source>
</evidence>
<dbReference type="Proteomes" id="UP000501690">
    <property type="component" value="Linkage Group LG2"/>
</dbReference>
<accession>A0A4D6L9E6</accession>
<name>A0A4D6L9E6_VIGUN</name>
<dbReference type="EMBL" id="CP039346">
    <property type="protein sequence ID" value="QCD85076.1"/>
    <property type="molecule type" value="Genomic_DNA"/>
</dbReference>
<protein>
    <submittedName>
        <fullName evidence="2">Uncharacterized protein</fullName>
    </submittedName>
</protein>
<sequence>MRYSYLHVICVDQHTKTQMSSGGRVGKPKEEEQDGMSVHSPCKPPLPLLPLYLRFLSLYLSLKFEFGLELTSSYGDRSNHRLNWS</sequence>
<feature type="region of interest" description="Disordered" evidence="1">
    <location>
        <begin position="18"/>
        <end position="40"/>
    </location>
</feature>
<proteinExistence type="predicted"/>
<evidence type="ECO:0000313" key="2">
    <source>
        <dbReference type="EMBL" id="QCD85076.1"/>
    </source>
</evidence>
<organism evidence="2 3">
    <name type="scientific">Vigna unguiculata</name>
    <name type="common">Cowpea</name>
    <dbReference type="NCBI Taxonomy" id="3917"/>
    <lineage>
        <taxon>Eukaryota</taxon>
        <taxon>Viridiplantae</taxon>
        <taxon>Streptophyta</taxon>
        <taxon>Embryophyta</taxon>
        <taxon>Tracheophyta</taxon>
        <taxon>Spermatophyta</taxon>
        <taxon>Magnoliopsida</taxon>
        <taxon>eudicotyledons</taxon>
        <taxon>Gunneridae</taxon>
        <taxon>Pentapetalae</taxon>
        <taxon>rosids</taxon>
        <taxon>fabids</taxon>
        <taxon>Fabales</taxon>
        <taxon>Fabaceae</taxon>
        <taxon>Papilionoideae</taxon>
        <taxon>50 kb inversion clade</taxon>
        <taxon>NPAAA clade</taxon>
        <taxon>indigoferoid/millettioid clade</taxon>
        <taxon>Phaseoleae</taxon>
        <taxon>Vigna</taxon>
    </lineage>
</organism>
<keyword evidence="3" id="KW-1185">Reference proteome</keyword>